<proteinExistence type="predicted"/>
<gene>
    <name evidence="2" type="ORF">GALL_216240</name>
</gene>
<feature type="transmembrane region" description="Helical" evidence="1">
    <location>
        <begin position="6"/>
        <end position="27"/>
    </location>
</feature>
<feature type="transmembrane region" description="Helical" evidence="1">
    <location>
        <begin position="190"/>
        <end position="211"/>
    </location>
</feature>
<protein>
    <submittedName>
        <fullName evidence="2">Uncharacterized protein</fullName>
    </submittedName>
</protein>
<name>A0A1J5S3M0_9ZZZZ</name>
<keyword evidence="1" id="KW-0472">Membrane</keyword>
<evidence type="ECO:0000313" key="2">
    <source>
        <dbReference type="EMBL" id="OIQ96347.1"/>
    </source>
</evidence>
<keyword evidence="1" id="KW-1133">Transmembrane helix</keyword>
<keyword evidence="1" id="KW-0812">Transmembrane</keyword>
<dbReference type="AlphaFoldDB" id="A0A1J5S3M0"/>
<feature type="transmembrane region" description="Helical" evidence="1">
    <location>
        <begin position="62"/>
        <end position="82"/>
    </location>
</feature>
<sequence length="276" mass="30214">MNTATARVMAIIITAIALVMSGMAGWYRGSSLLDRMLLISISVAISACSHLIPSISKSRVAWALWSCCFIGALYSHLTFFSYTSLHAGDDRSEHSVQVSMAEQQIRAAREALALITARPLVVVASELAVTKNWRRRNALSAELSEAKRASALRDEIVTLLGVARVAEVTSATDPVTVGIARVTGITEQSIAFFSAFGFSVLLELLGAFLWYQSFQGQQEKPQLVNNSPTEDQSISRLRKEVAAGQVEPTVKAIRVFLRCSQTKAMEVRRKIVTESY</sequence>
<accession>A0A1J5S3M0</accession>
<organism evidence="2">
    <name type="scientific">mine drainage metagenome</name>
    <dbReference type="NCBI Taxonomy" id="410659"/>
    <lineage>
        <taxon>unclassified sequences</taxon>
        <taxon>metagenomes</taxon>
        <taxon>ecological metagenomes</taxon>
    </lineage>
</organism>
<dbReference type="EMBL" id="MLJW01000150">
    <property type="protein sequence ID" value="OIQ96347.1"/>
    <property type="molecule type" value="Genomic_DNA"/>
</dbReference>
<feature type="transmembrane region" description="Helical" evidence="1">
    <location>
        <begin position="36"/>
        <end position="56"/>
    </location>
</feature>
<comment type="caution">
    <text evidence="2">The sequence shown here is derived from an EMBL/GenBank/DDBJ whole genome shotgun (WGS) entry which is preliminary data.</text>
</comment>
<evidence type="ECO:0000256" key="1">
    <source>
        <dbReference type="SAM" id="Phobius"/>
    </source>
</evidence>
<reference evidence="2" key="1">
    <citation type="submission" date="2016-10" db="EMBL/GenBank/DDBJ databases">
        <title>Sequence of Gallionella enrichment culture.</title>
        <authorList>
            <person name="Poehlein A."/>
            <person name="Muehling M."/>
            <person name="Daniel R."/>
        </authorList>
    </citation>
    <scope>NUCLEOTIDE SEQUENCE</scope>
</reference>